<gene>
    <name evidence="1" type="ORF">AhaeAN43_13545</name>
</gene>
<sequence>MKTQLFSLYLGLIFPTDPQNAAKRNVKNQFSIFSSDIYDDFARQFDLIAQYWCIYSTDPLSAQSF</sequence>
<reference evidence="1 2" key="1">
    <citation type="submission" date="2018-08" db="EMBL/GenBank/DDBJ databases">
        <title>Analysis of the genomic diversity of Mexican Acinetobacter haemolyticus clinical isolates.</title>
        <authorList>
            <person name="Castro-Jaimes S."/>
            <person name="Cevallos M.A."/>
        </authorList>
    </citation>
    <scope>NUCLEOTIDE SEQUENCE [LARGE SCALE GENOMIC DNA]</scope>
    <source>
        <strain evidence="1 2">AN43</strain>
    </source>
</reference>
<dbReference type="EMBL" id="CP031976">
    <property type="protein sequence ID" value="QHI14309.1"/>
    <property type="molecule type" value="Genomic_DNA"/>
</dbReference>
<accession>A0A1L6KQD5</accession>
<proteinExistence type="predicted"/>
<organism evidence="1 2">
    <name type="scientific">Acinetobacter haemolyticus</name>
    <dbReference type="NCBI Taxonomy" id="29430"/>
    <lineage>
        <taxon>Bacteria</taxon>
        <taxon>Pseudomonadati</taxon>
        <taxon>Pseudomonadota</taxon>
        <taxon>Gammaproteobacteria</taxon>
        <taxon>Moraxellales</taxon>
        <taxon>Moraxellaceae</taxon>
        <taxon>Acinetobacter</taxon>
    </lineage>
</organism>
<evidence type="ECO:0000313" key="1">
    <source>
        <dbReference type="EMBL" id="QHI14309.1"/>
    </source>
</evidence>
<dbReference type="AlphaFoldDB" id="A0A1L6KQD5"/>
<dbReference type="Proteomes" id="UP000463868">
    <property type="component" value="Chromosome"/>
</dbReference>
<name>A0A1L6KQD5_ACIHA</name>
<evidence type="ECO:0000313" key="2">
    <source>
        <dbReference type="Proteomes" id="UP000463868"/>
    </source>
</evidence>
<protein>
    <submittedName>
        <fullName evidence="1">Uncharacterized protein</fullName>
    </submittedName>
</protein>
<dbReference type="KEGG" id="ahl:AHTJS_13305"/>